<dbReference type="Gene3D" id="3.30.470.20">
    <property type="entry name" value="ATP-grasp fold, B domain"/>
    <property type="match status" value="1"/>
</dbReference>
<dbReference type="Pfam" id="PF02843">
    <property type="entry name" value="GARS_C"/>
    <property type="match status" value="1"/>
</dbReference>
<protein>
    <recommendedName>
        <fullName evidence="2">phosphoribosylamine--glycine ligase</fullName>
        <ecNumber evidence="2">6.3.4.13</ecNumber>
    </recommendedName>
    <alternativeName>
        <fullName evidence="8">Glycinamide ribonucleotide synthetase</fullName>
    </alternativeName>
    <alternativeName>
        <fullName evidence="9">Phosphoribosylglycinamide synthetase</fullName>
    </alternativeName>
</protein>
<dbReference type="GO" id="GO:0005524">
    <property type="term" value="F:ATP binding"/>
    <property type="evidence" value="ECO:0007669"/>
    <property type="project" value="UniProtKB-KW"/>
</dbReference>
<dbReference type="InterPro" id="IPR020560">
    <property type="entry name" value="PRibGlycinamide_synth_C-dom"/>
</dbReference>
<dbReference type="GO" id="GO:0004637">
    <property type="term" value="F:phosphoribosylamine-glycine ligase activity"/>
    <property type="evidence" value="ECO:0007669"/>
    <property type="project" value="UniProtKB-EC"/>
</dbReference>
<dbReference type="SUPFAM" id="SSF51246">
    <property type="entry name" value="Rudiment single hybrid motif"/>
    <property type="match status" value="1"/>
</dbReference>
<dbReference type="FunFam" id="3.90.600.10:FF:000001">
    <property type="entry name" value="Trifunctional purine biosynthetic protein adenosine-3"/>
    <property type="match status" value="1"/>
</dbReference>
<evidence type="ECO:0000256" key="8">
    <source>
        <dbReference type="ARBA" id="ARBA00042242"/>
    </source>
</evidence>
<comment type="similarity">
    <text evidence="7">Belongs to the GARS family.</text>
</comment>
<dbReference type="InterPro" id="IPR011761">
    <property type="entry name" value="ATP-grasp"/>
</dbReference>
<dbReference type="InterPro" id="IPR000115">
    <property type="entry name" value="PRibGlycinamide_synth"/>
</dbReference>
<comment type="pathway">
    <text evidence="1">Purine metabolism; IMP biosynthesis via de novo pathway; N(1)-(5-phospho-D-ribosyl)glycinamide from 5-phospho-alpha-D-ribose 1-diphosphate: step 2/2.</text>
</comment>
<feature type="domain" description="ATP-grasp" evidence="10">
    <location>
        <begin position="111"/>
        <end position="319"/>
    </location>
</feature>
<dbReference type="AlphaFoldDB" id="A0A381NUD0"/>
<evidence type="ECO:0000313" key="11">
    <source>
        <dbReference type="EMBL" id="SUZ57774.1"/>
    </source>
</evidence>
<dbReference type="SMART" id="SM01209">
    <property type="entry name" value="GARS_A"/>
    <property type="match status" value="1"/>
</dbReference>
<evidence type="ECO:0000256" key="4">
    <source>
        <dbReference type="ARBA" id="ARBA00022741"/>
    </source>
</evidence>
<evidence type="ECO:0000256" key="5">
    <source>
        <dbReference type="ARBA" id="ARBA00022755"/>
    </source>
</evidence>
<organism evidence="11">
    <name type="scientific">marine metagenome</name>
    <dbReference type="NCBI Taxonomy" id="408172"/>
    <lineage>
        <taxon>unclassified sequences</taxon>
        <taxon>metagenomes</taxon>
        <taxon>ecological metagenomes</taxon>
    </lineage>
</organism>
<dbReference type="SUPFAM" id="SSF52440">
    <property type="entry name" value="PreATP-grasp domain"/>
    <property type="match status" value="1"/>
</dbReference>
<evidence type="ECO:0000256" key="3">
    <source>
        <dbReference type="ARBA" id="ARBA00022598"/>
    </source>
</evidence>
<dbReference type="EMBL" id="UINC01000577">
    <property type="protein sequence ID" value="SUZ57774.1"/>
    <property type="molecule type" value="Genomic_DNA"/>
</dbReference>
<dbReference type="InterPro" id="IPR037123">
    <property type="entry name" value="PRibGlycinamide_synth_C_sf"/>
</dbReference>
<sequence length="423" mass="47007">MNILLLGSGGREHAFAWKISKSKLCKKLFVAPGNAGTQNIAENIYLNINDFNEIKNFVIKNNIELVVVGPEEPLVRGIVDFFNNDSELTNVKIFGPSKKGAQLEGSKNFSKNFMFRNNIPCAKSKTFNKETIDEAFKFLETMKAPYVLKADGLAAGKGVIISENIEEAKKNLNNMLLNEQFGEASKNVLIEEFLEGIEVSVFVISDGKDYIVLPEAKDYKRIGENDTGLNTGGMGAVSPVNFATKQFLQLVEESIIKPTVDGLNNENIDFKGFIFAGLMNVQGKPYVIEYNVRMGDPETQVVIPRIKNDFVDIILKCVNNRIKEIELEIENRFATTVILASNGYPKKYSKGDIISNLKEKNESIIFHAGTKLNDNNVVTNGGRVIACTGLGNDLNSALNNSYDLAKSISWNNKYYRKDIGKDL</sequence>
<reference evidence="11" key="1">
    <citation type="submission" date="2018-05" db="EMBL/GenBank/DDBJ databases">
        <authorList>
            <person name="Lanie J.A."/>
            <person name="Ng W.-L."/>
            <person name="Kazmierczak K.M."/>
            <person name="Andrzejewski T.M."/>
            <person name="Davidsen T.M."/>
            <person name="Wayne K.J."/>
            <person name="Tettelin H."/>
            <person name="Glass J.I."/>
            <person name="Rusch D."/>
            <person name="Podicherti R."/>
            <person name="Tsui H.-C.T."/>
            <person name="Winkler M.E."/>
        </authorList>
    </citation>
    <scope>NUCLEOTIDE SEQUENCE</scope>
</reference>
<dbReference type="PANTHER" id="PTHR43472">
    <property type="entry name" value="PHOSPHORIBOSYLAMINE--GLYCINE LIGASE"/>
    <property type="match status" value="1"/>
</dbReference>
<dbReference type="Gene3D" id="3.40.50.20">
    <property type="match status" value="1"/>
</dbReference>
<dbReference type="Pfam" id="PF01071">
    <property type="entry name" value="GARS_A"/>
    <property type="match status" value="1"/>
</dbReference>
<dbReference type="SUPFAM" id="SSF56059">
    <property type="entry name" value="Glutathione synthetase ATP-binding domain-like"/>
    <property type="match status" value="1"/>
</dbReference>
<dbReference type="UniPathway" id="UPA00074">
    <property type="reaction ID" value="UER00125"/>
</dbReference>
<evidence type="ECO:0000256" key="1">
    <source>
        <dbReference type="ARBA" id="ARBA00005174"/>
    </source>
</evidence>
<dbReference type="InterPro" id="IPR016185">
    <property type="entry name" value="PreATP-grasp_dom_sf"/>
</dbReference>
<gene>
    <name evidence="11" type="ORF">METZ01_LOCUS10628</name>
</gene>
<accession>A0A381NUD0</accession>
<dbReference type="GO" id="GO:0009113">
    <property type="term" value="P:purine nucleobase biosynthetic process"/>
    <property type="evidence" value="ECO:0007669"/>
    <property type="project" value="InterPro"/>
</dbReference>
<dbReference type="GO" id="GO:0046872">
    <property type="term" value="F:metal ion binding"/>
    <property type="evidence" value="ECO:0007669"/>
    <property type="project" value="InterPro"/>
</dbReference>
<dbReference type="InterPro" id="IPR020561">
    <property type="entry name" value="PRibGlycinamid_synth_ATP-grasp"/>
</dbReference>
<evidence type="ECO:0000259" key="10">
    <source>
        <dbReference type="PROSITE" id="PS50975"/>
    </source>
</evidence>
<proteinExistence type="inferred from homology"/>
<dbReference type="NCBIfam" id="TIGR00877">
    <property type="entry name" value="purD"/>
    <property type="match status" value="1"/>
</dbReference>
<evidence type="ECO:0000256" key="2">
    <source>
        <dbReference type="ARBA" id="ARBA00013255"/>
    </source>
</evidence>
<dbReference type="InterPro" id="IPR013815">
    <property type="entry name" value="ATP_grasp_subdomain_1"/>
</dbReference>
<dbReference type="Gene3D" id="3.30.1490.20">
    <property type="entry name" value="ATP-grasp fold, A domain"/>
    <property type="match status" value="1"/>
</dbReference>
<name>A0A381NUD0_9ZZZZ</name>
<dbReference type="Gene3D" id="3.90.600.10">
    <property type="entry name" value="Phosphoribosylglycinamide synthetase, C-terminal domain"/>
    <property type="match status" value="1"/>
</dbReference>
<dbReference type="GO" id="GO:0006189">
    <property type="term" value="P:'de novo' IMP biosynthetic process"/>
    <property type="evidence" value="ECO:0007669"/>
    <property type="project" value="UniProtKB-UniPathway"/>
</dbReference>
<dbReference type="PANTHER" id="PTHR43472:SF1">
    <property type="entry name" value="PHOSPHORIBOSYLAMINE--GLYCINE LIGASE, CHLOROPLASTIC"/>
    <property type="match status" value="1"/>
</dbReference>
<dbReference type="HAMAP" id="MF_00138">
    <property type="entry name" value="GARS"/>
    <property type="match status" value="1"/>
</dbReference>
<dbReference type="InterPro" id="IPR020562">
    <property type="entry name" value="PRibGlycinamide_synth_N"/>
</dbReference>
<evidence type="ECO:0000256" key="6">
    <source>
        <dbReference type="ARBA" id="ARBA00022840"/>
    </source>
</evidence>
<dbReference type="Pfam" id="PF02844">
    <property type="entry name" value="GARS_N"/>
    <property type="match status" value="1"/>
</dbReference>
<dbReference type="SMART" id="SM01210">
    <property type="entry name" value="GARS_C"/>
    <property type="match status" value="1"/>
</dbReference>
<dbReference type="InterPro" id="IPR011054">
    <property type="entry name" value="Rudment_hybrid_motif"/>
</dbReference>
<dbReference type="EC" id="6.3.4.13" evidence="2"/>
<keyword evidence="4" id="KW-0547">Nucleotide-binding</keyword>
<dbReference type="PROSITE" id="PS50975">
    <property type="entry name" value="ATP_GRASP"/>
    <property type="match status" value="1"/>
</dbReference>
<evidence type="ECO:0000256" key="9">
    <source>
        <dbReference type="ARBA" id="ARBA00042864"/>
    </source>
</evidence>
<keyword evidence="5" id="KW-0658">Purine biosynthesis</keyword>
<keyword evidence="6" id="KW-0067">ATP-binding</keyword>
<keyword evidence="3" id="KW-0436">Ligase</keyword>
<evidence type="ECO:0000256" key="7">
    <source>
        <dbReference type="ARBA" id="ARBA00038345"/>
    </source>
</evidence>